<sequence length="222" mass="24018">MLAMLGNLLNPVTFSVMLGGCFAVATMQNGARGAGRAFRALSALWRADPDRDMLLARATMTKVDHLANLRGLSCTDRVKAANPFLALAVRKLADTENVDRFEMWAEQALADRTARHGQAHKFWNAVADAAPALGMAGTIIGLVGMFAGMDDAAKIGPSMALALLTTLYGVILANFVAAPIAARLTDLSERELMWQHELCRRMLVVARRETAPVRRASIREVA</sequence>
<evidence type="ECO:0000256" key="2">
    <source>
        <dbReference type="ARBA" id="ARBA00008038"/>
    </source>
</evidence>
<dbReference type="PANTHER" id="PTHR30433">
    <property type="entry name" value="CHEMOTAXIS PROTEIN MOTA"/>
    <property type="match status" value="1"/>
</dbReference>
<keyword evidence="4" id="KW-1003">Cell membrane</keyword>
<evidence type="ECO:0000256" key="9">
    <source>
        <dbReference type="SAM" id="Phobius"/>
    </source>
</evidence>
<feature type="transmembrane region" description="Helical" evidence="9">
    <location>
        <begin position="159"/>
        <end position="182"/>
    </location>
</feature>
<dbReference type="PROSITE" id="PS01307">
    <property type="entry name" value="MOTA"/>
    <property type="match status" value="1"/>
</dbReference>
<evidence type="ECO:0000313" key="12">
    <source>
        <dbReference type="Proteomes" id="UP000552700"/>
    </source>
</evidence>
<keyword evidence="6" id="KW-0283">Flagellar rotation</keyword>
<dbReference type="GO" id="GO:0006935">
    <property type="term" value="P:chemotaxis"/>
    <property type="evidence" value="ECO:0007669"/>
    <property type="project" value="InterPro"/>
</dbReference>
<keyword evidence="3" id="KW-0813">Transport</keyword>
<dbReference type="Pfam" id="PF01618">
    <property type="entry name" value="MotA_ExbB"/>
    <property type="match status" value="1"/>
</dbReference>
<name>A0A841IYY9_9SPHN</name>
<proteinExistence type="inferred from homology"/>
<gene>
    <name evidence="11" type="ORF">FHS92_001536</name>
</gene>
<keyword evidence="12" id="KW-1185">Reference proteome</keyword>
<evidence type="ECO:0000313" key="11">
    <source>
        <dbReference type="EMBL" id="MBB6123807.1"/>
    </source>
</evidence>
<evidence type="ECO:0000256" key="3">
    <source>
        <dbReference type="ARBA" id="ARBA00022448"/>
    </source>
</evidence>
<feature type="domain" description="MotA/TolQ/ExbB proton channel" evidence="10">
    <location>
        <begin position="81"/>
        <end position="192"/>
    </location>
</feature>
<dbReference type="EMBL" id="JACIJP010000002">
    <property type="protein sequence ID" value="MBB6123807.1"/>
    <property type="molecule type" value="Genomic_DNA"/>
</dbReference>
<dbReference type="GO" id="GO:0005886">
    <property type="term" value="C:plasma membrane"/>
    <property type="evidence" value="ECO:0007669"/>
    <property type="project" value="UniProtKB-SubCell"/>
</dbReference>
<evidence type="ECO:0000256" key="5">
    <source>
        <dbReference type="ARBA" id="ARBA00022692"/>
    </source>
</evidence>
<keyword evidence="8 9" id="KW-0472">Membrane</keyword>
<evidence type="ECO:0000256" key="8">
    <source>
        <dbReference type="ARBA" id="ARBA00023136"/>
    </source>
</evidence>
<evidence type="ECO:0000256" key="6">
    <source>
        <dbReference type="ARBA" id="ARBA00022779"/>
    </source>
</evidence>
<dbReference type="AlphaFoldDB" id="A0A841IYY9"/>
<protein>
    <submittedName>
        <fullName evidence="11">Chemotaxis protein MotA</fullName>
    </submittedName>
</protein>
<comment type="subcellular location">
    <subcellularLocation>
        <location evidence="1">Cell membrane</location>
        <topology evidence="1">Multi-pass membrane protein</topology>
    </subcellularLocation>
</comment>
<organism evidence="11 12">
    <name type="scientific">Sphingobium subterraneum</name>
    <dbReference type="NCBI Taxonomy" id="627688"/>
    <lineage>
        <taxon>Bacteria</taxon>
        <taxon>Pseudomonadati</taxon>
        <taxon>Pseudomonadota</taxon>
        <taxon>Alphaproteobacteria</taxon>
        <taxon>Sphingomonadales</taxon>
        <taxon>Sphingomonadaceae</taxon>
        <taxon>Sphingobium</taxon>
    </lineage>
</organism>
<keyword evidence="7 9" id="KW-1133">Transmembrane helix</keyword>
<dbReference type="Proteomes" id="UP000552700">
    <property type="component" value="Unassembled WGS sequence"/>
</dbReference>
<reference evidence="11 12" key="1">
    <citation type="submission" date="2020-08" db="EMBL/GenBank/DDBJ databases">
        <title>Genomic Encyclopedia of Type Strains, Phase IV (KMG-IV): sequencing the most valuable type-strain genomes for metagenomic binning, comparative biology and taxonomic classification.</title>
        <authorList>
            <person name="Goeker M."/>
        </authorList>
    </citation>
    <scope>NUCLEOTIDE SEQUENCE [LARGE SCALE GENOMIC DNA]</scope>
    <source>
        <strain evidence="11 12">DSM 102255</strain>
    </source>
</reference>
<comment type="caution">
    <text evidence="11">The sequence shown here is derived from an EMBL/GenBank/DDBJ whole genome shotgun (WGS) entry which is preliminary data.</text>
</comment>
<dbReference type="RefSeq" id="WP_184080237.1">
    <property type="nucleotide sequence ID" value="NZ_JACIJP010000002.1"/>
</dbReference>
<feature type="transmembrane region" description="Helical" evidence="9">
    <location>
        <begin position="12"/>
        <end position="31"/>
    </location>
</feature>
<feature type="transmembrane region" description="Helical" evidence="9">
    <location>
        <begin position="122"/>
        <end position="147"/>
    </location>
</feature>
<evidence type="ECO:0000259" key="10">
    <source>
        <dbReference type="Pfam" id="PF01618"/>
    </source>
</evidence>
<keyword evidence="5 9" id="KW-0812">Transmembrane</keyword>
<evidence type="ECO:0000256" key="1">
    <source>
        <dbReference type="ARBA" id="ARBA00004651"/>
    </source>
</evidence>
<dbReference type="GO" id="GO:0071978">
    <property type="term" value="P:bacterial-type flagellum-dependent swarming motility"/>
    <property type="evidence" value="ECO:0007669"/>
    <property type="project" value="InterPro"/>
</dbReference>
<comment type="similarity">
    <text evidence="2">Belongs to the MotA family.</text>
</comment>
<dbReference type="InterPro" id="IPR002898">
    <property type="entry name" value="MotA_ExbB_proton_chnl"/>
</dbReference>
<dbReference type="InterPro" id="IPR047055">
    <property type="entry name" value="MotA-like"/>
</dbReference>
<accession>A0A841IYY9</accession>
<evidence type="ECO:0000256" key="7">
    <source>
        <dbReference type="ARBA" id="ARBA00022989"/>
    </source>
</evidence>
<evidence type="ECO:0000256" key="4">
    <source>
        <dbReference type="ARBA" id="ARBA00022475"/>
    </source>
</evidence>
<dbReference type="InterPro" id="IPR000540">
    <property type="entry name" value="Flag_MotA_CS"/>
</dbReference>